<protein>
    <submittedName>
        <fullName evidence="1">Uncharacterized protein</fullName>
    </submittedName>
</protein>
<name>A0A514D599_9VIRU</name>
<sequence>MEAYHKTEHVANFYDFHKKRRDNIGGFDFSVSDNVGSNLSFQNSLSGVKNPFWKSQIRSGIDATTAMSATKMNIKNSYFFGTRTLVYDDGSPIFPKSITDTVKGVYPYDPGLPIGPPPGNLVSRVHARCVQKFIQNCETQLSSLSSGQDFGELKETLHAMTSPLTSMRQLLVRTFTSLKKRRLPRMSLRDAEKVVTDTYLEFTFGWNPLAADVAAAYVGFTSNGNHFEAAPVEASASESYNGSNILFASPFNLGTFAVRPGTEKRTSLYTERLKGAIRTHSSGDHFEPGQVLGLTPHNFIPTLWELLPYSFVVDYFSNIGAVIQGLCFPFSDLSWACGTTRQEDTVVYTPGSYDQWNPLGSGQTLKSDSGYSGGGNANFSCVTVSRYVVLPADLLASVQFRLPLSEKPWENIAALIASNTRGLVPYIRGNK</sequence>
<dbReference type="EMBL" id="MN034336">
    <property type="protein sequence ID" value="QDH88766.1"/>
    <property type="molecule type" value="Genomic_RNA"/>
</dbReference>
<evidence type="ECO:0000313" key="1">
    <source>
        <dbReference type="EMBL" id="QDH88766.1"/>
    </source>
</evidence>
<gene>
    <name evidence="1" type="ORF">H1Bulk30212_000002</name>
</gene>
<proteinExistence type="predicted"/>
<accession>A0A514D599</accession>
<organism evidence="1">
    <name type="scientific">Leviviridae sp</name>
    <dbReference type="NCBI Taxonomy" id="2027243"/>
    <lineage>
        <taxon>Viruses</taxon>
        <taxon>Riboviria</taxon>
        <taxon>Orthornavirae</taxon>
        <taxon>Lenarviricota</taxon>
        <taxon>Leviviricetes</taxon>
        <taxon>Norzivirales</taxon>
        <taxon>Fiersviridae</taxon>
    </lineage>
</organism>
<reference evidence="1" key="1">
    <citation type="submission" date="2019-05" db="EMBL/GenBank/DDBJ databases">
        <title>Metatranscriptomic reconstruction reveals RNA viruses with the potential to shape carbon cycling in soil.</title>
        <authorList>
            <person name="Starr E.P."/>
            <person name="Nuccio E."/>
            <person name="Pett-Ridge J."/>
            <person name="Banfield J.F."/>
            <person name="Firestone M.K."/>
        </authorList>
    </citation>
    <scope>NUCLEOTIDE SEQUENCE</scope>
    <source>
        <strain evidence="1">H1_Bulk_30_scaffold_212</strain>
    </source>
</reference>